<dbReference type="InterPro" id="IPR008920">
    <property type="entry name" value="TF_FadR/GntR_C"/>
</dbReference>
<evidence type="ECO:0000256" key="1">
    <source>
        <dbReference type="ARBA" id="ARBA00023015"/>
    </source>
</evidence>
<dbReference type="Pfam" id="PF07729">
    <property type="entry name" value="FCD"/>
    <property type="match status" value="1"/>
</dbReference>
<dbReference type="OrthoDB" id="3567645at2"/>
<gene>
    <name evidence="5" type="ORF">FEF27_04565</name>
</gene>
<evidence type="ECO:0000313" key="5">
    <source>
        <dbReference type="EMBL" id="TLP77444.1"/>
    </source>
</evidence>
<dbReference type="GO" id="GO:0003677">
    <property type="term" value="F:DNA binding"/>
    <property type="evidence" value="ECO:0007669"/>
    <property type="project" value="UniProtKB-KW"/>
</dbReference>
<feature type="domain" description="HTH gntR-type" evidence="4">
    <location>
        <begin position="9"/>
        <end position="79"/>
    </location>
</feature>
<dbReference type="GO" id="GO:0003700">
    <property type="term" value="F:DNA-binding transcription factor activity"/>
    <property type="evidence" value="ECO:0007669"/>
    <property type="project" value="InterPro"/>
</dbReference>
<dbReference type="InterPro" id="IPR011711">
    <property type="entry name" value="GntR_C"/>
</dbReference>
<keyword evidence="3" id="KW-0804">Transcription</keyword>
<comment type="caution">
    <text evidence="5">The sequence shown here is derived from an EMBL/GenBank/DDBJ whole genome shotgun (WGS) entry which is preliminary data.</text>
</comment>
<dbReference type="SUPFAM" id="SSF48008">
    <property type="entry name" value="GntR ligand-binding domain-like"/>
    <property type="match status" value="1"/>
</dbReference>
<dbReference type="CDD" id="cd07377">
    <property type="entry name" value="WHTH_GntR"/>
    <property type="match status" value="1"/>
</dbReference>
<dbReference type="SUPFAM" id="SSF46785">
    <property type="entry name" value="Winged helix' DNA-binding domain"/>
    <property type="match status" value="1"/>
</dbReference>
<sequence>MRFEPVKKVNSYEIIVDQIEEGIREGRLHPGDRLPGERKLMETFSVSRPTVREAMRVLHATGVVSSRAGDPRGAEILPFTPQALERPLARMTHQHGTTRAELLQFRLLLEGQASLLAAAADPGEAKQRISACAAALDDLAHRAGAAGAGAATDLATEFGELLSGFHSSIRAASGNQLLQVTGQAVDEALTTVARQRLGEEEDVPALRARLRRSAEDAAILTQRIRDGDTGGARRTATENIYRFYKDRLSDLELKALSPLVG</sequence>
<keyword evidence="1" id="KW-0805">Transcription regulation</keyword>
<dbReference type="RefSeq" id="WP_138169674.1">
    <property type="nucleotide sequence ID" value="NZ_VAWA01000004.1"/>
</dbReference>
<reference evidence="5 6" key="1">
    <citation type="submission" date="2019-05" db="EMBL/GenBank/DDBJ databases">
        <title>Nesterenkonia sp. GY239, isolated from the Southern Atlantic Ocean.</title>
        <authorList>
            <person name="Zhang G."/>
        </authorList>
    </citation>
    <scope>NUCLEOTIDE SEQUENCE [LARGE SCALE GENOMIC DNA]</scope>
    <source>
        <strain evidence="5 6">GY239</strain>
    </source>
</reference>
<dbReference type="InterPro" id="IPR036390">
    <property type="entry name" value="WH_DNA-bd_sf"/>
</dbReference>
<dbReference type="SMART" id="SM00895">
    <property type="entry name" value="FCD"/>
    <property type="match status" value="1"/>
</dbReference>
<dbReference type="AlphaFoldDB" id="A0A5R9AH06"/>
<dbReference type="Gene3D" id="1.10.10.10">
    <property type="entry name" value="Winged helix-like DNA-binding domain superfamily/Winged helix DNA-binding domain"/>
    <property type="match status" value="1"/>
</dbReference>
<evidence type="ECO:0000313" key="6">
    <source>
        <dbReference type="Proteomes" id="UP000306544"/>
    </source>
</evidence>
<dbReference type="EMBL" id="VAWA01000004">
    <property type="protein sequence ID" value="TLP77444.1"/>
    <property type="molecule type" value="Genomic_DNA"/>
</dbReference>
<organism evidence="5 6">
    <name type="scientific">Nesterenkonia sphaerica</name>
    <dbReference type="NCBI Taxonomy" id="1804988"/>
    <lineage>
        <taxon>Bacteria</taxon>
        <taxon>Bacillati</taxon>
        <taxon>Actinomycetota</taxon>
        <taxon>Actinomycetes</taxon>
        <taxon>Micrococcales</taxon>
        <taxon>Micrococcaceae</taxon>
        <taxon>Nesterenkonia</taxon>
    </lineage>
</organism>
<dbReference type="PRINTS" id="PR00035">
    <property type="entry name" value="HTHGNTR"/>
</dbReference>
<dbReference type="Gene3D" id="1.20.120.530">
    <property type="entry name" value="GntR ligand-binding domain-like"/>
    <property type="match status" value="1"/>
</dbReference>
<evidence type="ECO:0000256" key="3">
    <source>
        <dbReference type="ARBA" id="ARBA00023163"/>
    </source>
</evidence>
<proteinExistence type="predicted"/>
<dbReference type="Pfam" id="PF00392">
    <property type="entry name" value="GntR"/>
    <property type="match status" value="1"/>
</dbReference>
<dbReference type="Proteomes" id="UP000306544">
    <property type="component" value="Unassembled WGS sequence"/>
</dbReference>
<dbReference type="InterPro" id="IPR036388">
    <property type="entry name" value="WH-like_DNA-bd_sf"/>
</dbReference>
<evidence type="ECO:0000259" key="4">
    <source>
        <dbReference type="PROSITE" id="PS50949"/>
    </source>
</evidence>
<dbReference type="PANTHER" id="PTHR43537">
    <property type="entry name" value="TRANSCRIPTIONAL REGULATOR, GNTR FAMILY"/>
    <property type="match status" value="1"/>
</dbReference>
<evidence type="ECO:0000256" key="2">
    <source>
        <dbReference type="ARBA" id="ARBA00023125"/>
    </source>
</evidence>
<dbReference type="PANTHER" id="PTHR43537:SF24">
    <property type="entry name" value="GLUCONATE OPERON TRANSCRIPTIONAL REPRESSOR"/>
    <property type="match status" value="1"/>
</dbReference>
<dbReference type="InterPro" id="IPR000524">
    <property type="entry name" value="Tscrpt_reg_HTH_GntR"/>
</dbReference>
<name>A0A5R9AH06_9MICC</name>
<accession>A0A5R9AH06</accession>
<protein>
    <submittedName>
        <fullName evidence="5">FadR family transcriptional regulator</fullName>
    </submittedName>
</protein>
<dbReference type="PROSITE" id="PS50949">
    <property type="entry name" value="HTH_GNTR"/>
    <property type="match status" value="1"/>
</dbReference>
<keyword evidence="6" id="KW-1185">Reference proteome</keyword>
<keyword evidence="2" id="KW-0238">DNA-binding</keyword>
<dbReference type="SMART" id="SM00345">
    <property type="entry name" value="HTH_GNTR"/>
    <property type="match status" value="1"/>
</dbReference>